<evidence type="ECO:0000313" key="1">
    <source>
        <dbReference type="EMBL" id="BDD02370.1"/>
    </source>
</evidence>
<reference evidence="1 2" key="1">
    <citation type="submission" date="2021-12" db="EMBL/GenBank/DDBJ databases">
        <title>Genome sequencing of bacteria with rrn-lacking chromosome and rrn-plasmid.</title>
        <authorList>
            <person name="Anda M."/>
            <person name="Iwasaki W."/>
        </authorList>
    </citation>
    <scope>NUCLEOTIDE SEQUENCE [LARGE SCALE GENOMIC DNA]</scope>
    <source>
        <strain evidence="1 2">NBRC 101262</strain>
        <plasmid evidence="1 2">pPP9</plasmid>
    </source>
</reference>
<keyword evidence="1" id="KW-0614">Plasmid</keyword>
<name>A0ABN6LGU3_9BACT</name>
<proteinExistence type="predicted"/>
<dbReference type="Proteomes" id="UP001354989">
    <property type="component" value="Plasmid pPP9"/>
</dbReference>
<evidence type="ECO:0000313" key="2">
    <source>
        <dbReference type="Proteomes" id="UP001354989"/>
    </source>
</evidence>
<gene>
    <name evidence="1" type="ORF">PEPS_46500</name>
</gene>
<accession>A0ABN6LGU3</accession>
<keyword evidence="2" id="KW-1185">Reference proteome</keyword>
<protein>
    <submittedName>
        <fullName evidence="1">Uncharacterized protein</fullName>
    </submittedName>
</protein>
<organism evidence="1 2">
    <name type="scientific">Persicobacter psychrovividus</name>
    <dbReference type="NCBI Taxonomy" id="387638"/>
    <lineage>
        <taxon>Bacteria</taxon>
        <taxon>Pseudomonadati</taxon>
        <taxon>Bacteroidota</taxon>
        <taxon>Cytophagia</taxon>
        <taxon>Cytophagales</taxon>
        <taxon>Persicobacteraceae</taxon>
        <taxon>Persicobacter</taxon>
    </lineage>
</organism>
<geneLocation type="plasmid" evidence="1 2">
    <name>pPP9</name>
</geneLocation>
<sequence>MVSCASLHDSPLEDATIIEESEENPISNLRATGDLNSRWDWTTSEPVVMYRMANNHPTKVVHENGGVKLPFWNISELANTQDMYPKDGWKLVFKNFGDEHNSPIGDLPSFALYNEYTGVFRIMTYIPHDLKGTYSSIASSLNVRQGDASQLLSFYSSPTELVGQTKGADFITEDDAWQDRWIHSDFILWGYDELLKSKNIIFDYKIEGVTENTGTGSGKISLEQILPKRSISQGRKSTIGTLKDFADTGLSFYKTGQGVQGFINDLTSKDSRKTNNKRVSQGATALTIASAAVGVVQKFIETISHKGGDNIIAPIKFKGVTTTNYSFKSYATLYSLPIALNTNSNHPSAIKPVQEIKWGIFKMNSFPKVEHIITEYTPMHNFMNTYQVETAEVLASELDITLRPDLRYKNRLECAVIEGRKSPISESLKRYSGSHFSSYTSYTDPQKNPHGVLMNVEEISILLNINAPNSTKGSFTLIDSYKAVGHTTTKRIPFVDQLEGGSYGGIGIGSHGGVE</sequence>
<dbReference type="EMBL" id="AP025301">
    <property type="protein sequence ID" value="BDD02370.1"/>
    <property type="molecule type" value="Genomic_DNA"/>
</dbReference>